<dbReference type="EMBL" id="CCAG010023210">
    <property type="status" value="NOT_ANNOTATED_CDS"/>
    <property type="molecule type" value="Genomic_DNA"/>
</dbReference>
<evidence type="ECO:0000256" key="4">
    <source>
        <dbReference type="ARBA" id="ARBA00038161"/>
    </source>
</evidence>
<keyword evidence="3" id="KW-0597">Phosphoprotein</keyword>
<dbReference type="PANTHER" id="PTHR24217">
    <property type="entry name" value="PUTATIVE-RELATED"/>
    <property type="match status" value="1"/>
</dbReference>
<proteinExistence type="inferred from homology"/>
<keyword evidence="7" id="KW-1185">Reference proteome</keyword>
<feature type="region of interest" description="Disordered" evidence="5">
    <location>
        <begin position="1"/>
        <end position="31"/>
    </location>
</feature>
<feature type="compositionally biased region" description="Basic and acidic residues" evidence="5">
    <location>
        <begin position="1"/>
        <end position="16"/>
    </location>
</feature>
<sequence length="850" mass="96529">MLKSRSLHDVSIKEDDGGGGDCEMDKSNGSGLKKSQTFCVVERNRGYKPSDRHDPAKKKFLLDLSKQIWQKSKVTTSLSGKIDLNKIFTPAEDSKEIFPRNRKLYGSSAFYCPLLHPTVEDQVELARRISQSLGDISNQKSKGQFMYCNRKKRSVKWVHEASQQDGKPTQLEAEDYKTESKENEGTCLRNTELPLRLLMNPRGRIRDFNSVHEAFNTDAGLLSPNNCAELLTALRGYKDKGAELFAKRRKVAEKWVVDETNVGAQRPSDLLDYYEQQQQSKQACSPNILPAYKLKNRKQSNGQQKQWLEQSGLNAAGKLDEATSTSDSIILKKQTNKMKFSNSSPTSNLPPPIHQESSLTEKGDFITLSKIYPQIFHGVRTNSSISDVQRDLAYKPCIPQGWKAPSIKLPQISSDQRYIINEKLAANVVQICDDLNSMDENEITNLINGVKMNTNDRGSSISNVNSYEDLRQLYHSHEFNKSPEIPSNLVCKRSLFISDTIDKEMQDQCDSKPKQAQVTSVQKQWQLEGTQTPIVQPHLHHKNVRKKSEQKDLVNRMQKEFSLSDIVRNDNKGYQESRQIERTFKEAEDQINYVKLLVRDLISNFENKCLAGTKSLNKDEQRSSNRVNNLYVPKKIPLQSYAAPPSFSSCTNRVQMIAPKNNYQSYDLNNGHPKELQRQTSATVSTSTLKNAQPDLFGSKYSRHISSVRVNEDSQLSNRYTISTQETDQNTTLSVNFNPSQLPHAKLAKFEHASSPPNDSNFHKPLLVSGDILHQRNFRYPNTTLQQNSLTSSNNRRNHSHILYAPTYNNSARGWDSYNVSKSVLTNQYQSSVESAEAQLSLPCMPYTDF</sequence>
<evidence type="ECO:0000256" key="2">
    <source>
        <dbReference type="ARBA" id="ARBA00022490"/>
    </source>
</evidence>
<reference evidence="6" key="1">
    <citation type="submission" date="2025-05" db="UniProtKB">
        <authorList>
            <consortium name="EnsemblMetazoa"/>
        </authorList>
    </citation>
    <scope>IDENTIFICATION</scope>
    <source>
        <strain evidence="6">Yale</strain>
    </source>
</reference>
<evidence type="ECO:0000256" key="3">
    <source>
        <dbReference type="ARBA" id="ARBA00022553"/>
    </source>
</evidence>
<accession>A0ABK9MFN6</accession>
<comment type="similarity">
    <text evidence="4">Belongs to the synaptopodin family.</text>
</comment>
<comment type="subcellular location">
    <subcellularLocation>
        <location evidence="1">Cytoplasm</location>
    </subcellularLocation>
</comment>
<dbReference type="EMBL" id="CCAG010023208">
    <property type="status" value="NOT_ANNOTATED_CDS"/>
    <property type="molecule type" value="Genomic_DNA"/>
</dbReference>
<dbReference type="Proteomes" id="UP000092444">
    <property type="component" value="Unassembled WGS sequence"/>
</dbReference>
<dbReference type="InterPro" id="IPR051976">
    <property type="entry name" value="Synaptopodin_domain"/>
</dbReference>
<evidence type="ECO:0000313" key="7">
    <source>
        <dbReference type="Proteomes" id="UP000092444"/>
    </source>
</evidence>
<dbReference type="EnsemblMetazoa" id="GMOY000332.R1649">
    <property type="protein sequence ID" value="GMOY000332.P1649"/>
    <property type="gene ID" value="GMOY000332"/>
</dbReference>
<evidence type="ECO:0000256" key="5">
    <source>
        <dbReference type="SAM" id="MobiDB-lite"/>
    </source>
</evidence>
<protein>
    <recommendedName>
        <fullName evidence="8">Nuclear protein MDM1</fullName>
    </recommendedName>
</protein>
<evidence type="ECO:0008006" key="8">
    <source>
        <dbReference type="Google" id="ProtNLM"/>
    </source>
</evidence>
<keyword evidence="2" id="KW-0963">Cytoplasm</keyword>
<organism evidence="6 7">
    <name type="scientific">Glossina morsitans morsitans</name>
    <name type="common">Savannah tsetse fly</name>
    <dbReference type="NCBI Taxonomy" id="37546"/>
    <lineage>
        <taxon>Eukaryota</taxon>
        <taxon>Metazoa</taxon>
        <taxon>Ecdysozoa</taxon>
        <taxon>Arthropoda</taxon>
        <taxon>Hexapoda</taxon>
        <taxon>Insecta</taxon>
        <taxon>Pterygota</taxon>
        <taxon>Neoptera</taxon>
        <taxon>Endopterygota</taxon>
        <taxon>Diptera</taxon>
        <taxon>Brachycera</taxon>
        <taxon>Muscomorpha</taxon>
        <taxon>Hippoboscoidea</taxon>
        <taxon>Glossinidae</taxon>
        <taxon>Glossina</taxon>
    </lineage>
</organism>
<name>A0ABK9MFN6_GLOMM</name>
<evidence type="ECO:0000313" key="6">
    <source>
        <dbReference type="EnsemblMetazoa" id="GMOY000332.P1649"/>
    </source>
</evidence>
<feature type="region of interest" description="Disordered" evidence="5">
    <location>
        <begin position="336"/>
        <end position="357"/>
    </location>
</feature>
<dbReference type="EMBL" id="CCAG010023209">
    <property type="status" value="NOT_ANNOTATED_CDS"/>
    <property type="molecule type" value="Genomic_DNA"/>
</dbReference>
<dbReference type="PANTHER" id="PTHR24217:SF0">
    <property type="entry name" value="PDZ DOMAIN-CONTAINING PROTEIN"/>
    <property type="match status" value="1"/>
</dbReference>
<evidence type="ECO:0000256" key="1">
    <source>
        <dbReference type="ARBA" id="ARBA00004496"/>
    </source>
</evidence>